<keyword evidence="3" id="KW-1185">Reference proteome</keyword>
<gene>
    <name evidence="2" type="ORF">HD556DRAFT_554247</name>
</gene>
<protein>
    <submittedName>
        <fullName evidence="2">Uncharacterized protein</fullName>
    </submittedName>
</protein>
<feature type="compositionally biased region" description="Basic and acidic residues" evidence="1">
    <location>
        <begin position="17"/>
        <end position="26"/>
    </location>
</feature>
<feature type="region of interest" description="Disordered" evidence="1">
    <location>
        <begin position="433"/>
        <end position="573"/>
    </location>
</feature>
<proteinExistence type="predicted"/>
<comment type="caution">
    <text evidence="2">The sequence shown here is derived from an EMBL/GenBank/DDBJ whole genome shotgun (WGS) entry which is preliminary data.</text>
</comment>
<dbReference type="AlphaFoldDB" id="A0A9P7DH17"/>
<evidence type="ECO:0000313" key="3">
    <source>
        <dbReference type="Proteomes" id="UP000719766"/>
    </source>
</evidence>
<feature type="region of interest" description="Disordered" evidence="1">
    <location>
        <begin position="388"/>
        <end position="415"/>
    </location>
</feature>
<feature type="compositionally biased region" description="Acidic residues" evidence="1">
    <location>
        <begin position="474"/>
        <end position="486"/>
    </location>
</feature>
<dbReference type="OrthoDB" id="3059337at2759"/>
<feature type="region of interest" description="Disordered" evidence="1">
    <location>
        <begin position="17"/>
        <end position="119"/>
    </location>
</feature>
<feature type="compositionally biased region" description="Polar residues" evidence="1">
    <location>
        <begin position="549"/>
        <end position="562"/>
    </location>
</feature>
<feature type="compositionally biased region" description="Acidic residues" evidence="1">
    <location>
        <begin position="494"/>
        <end position="505"/>
    </location>
</feature>
<sequence>MDLSQLELPITSYFARNKDRREAEPAKKRKLSAAADDRGGPGKRERRAAVSADACKGPRGSAKQTKTTKKQTKFPTSKSPVASTSSRRERVSLPGPSHDVVLIDSSPERPVAGNSHSVKSTSNIVSHRIDAPSFLRINAPVHLASAPEQSLATPPPTNQTKKRTLTVSTAVVQLLSPRTTPTTIIPAITSLPTPETNVRKPSNIHAPSGLRTFVGATSPRRAKNGSDPLIPSSLSPASSPLIKKLTVPIDTDRDVQSRKHADDFNGTKQAIDSDDPFICASRDNEVVHAIPASSPESPFKDLQSAPAIIEELVPSSQSQYLLALDATPSHKRIARPVLINYEPIPSSQSQEEGVMSMTSLSGSLLNKWSLARIEVDLPTPHPIAQIAHNNRSERNPLHQFTLGSSPATSPVVSPSRRFSHSFLTTKSPRNRFSFIASPSRSPLKGTPRRILDKITPLNKPVERPGPVENVRPVEEDDSVTEPESEPEVLKPAQDDDSETEPESEIEVLKPAQDDDSETEPESEPIVRPPTDIANHQSEDVAQRPRATAPRTSVPRSNPTTILSPYRKRRTFDSSCTSSLDDLMQQGAGMSVPVSRRPFLLPSKTPPPAVRDFLEMFQDDGSYPDDFPESLRC</sequence>
<feature type="compositionally biased region" description="Low complexity" evidence="1">
    <location>
        <begin position="404"/>
        <end position="415"/>
    </location>
</feature>
<reference evidence="2" key="1">
    <citation type="journal article" date="2020" name="New Phytol.">
        <title>Comparative genomics reveals dynamic genome evolution in host specialist ectomycorrhizal fungi.</title>
        <authorList>
            <person name="Lofgren L.A."/>
            <person name="Nguyen N.H."/>
            <person name="Vilgalys R."/>
            <person name="Ruytinx J."/>
            <person name="Liao H.L."/>
            <person name="Branco S."/>
            <person name="Kuo A."/>
            <person name="LaButti K."/>
            <person name="Lipzen A."/>
            <person name="Andreopoulos W."/>
            <person name="Pangilinan J."/>
            <person name="Riley R."/>
            <person name="Hundley H."/>
            <person name="Na H."/>
            <person name="Barry K."/>
            <person name="Grigoriev I.V."/>
            <person name="Stajich J.E."/>
            <person name="Kennedy P.G."/>
        </authorList>
    </citation>
    <scope>NUCLEOTIDE SEQUENCE</scope>
    <source>
        <strain evidence="2">S12</strain>
    </source>
</reference>
<dbReference type="EMBL" id="JABBWE010000036">
    <property type="protein sequence ID" value="KAG1792403.1"/>
    <property type="molecule type" value="Genomic_DNA"/>
</dbReference>
<evidence type="ECO:0000256" key="1">
    <source>
        <dbReference type="SAM" id="MobiDB-lite"/>
    </source>
</evidence>
<dbReference type="Proteomes" id="UP000719766">
    <property type="component" value="Unassembled WGS sequence"/>
</dbReference>
<organism evidence="2 3">
    <name type="scientific">Suillus plorans</name>
    <dbReference type="NCBI Taxonomy" id="116603"/>
    <lineage>
        <taxon>Eukaryota</taxon>
        <taxon>Fungi</taxon>
        <taxon>Dikarya</taxon>
        <taxon>Basidiomycota</taxon>
        <taxon>Agaricomycotina</taxon>
        <taxon>Agaricomycetes</taxon>
        <taxon>Agaricomycetidae</taxon>
        <taxon>Boletales</taxon>
        <taxon>Suillineae</taxon>
        <taxon>Suillaceae</taxon>
        <taxon>Suillus</taxon>
    </lineage>
</organism>
<evidence type="ECO:0000313" key="2">
    <source>
        <dbReference type="EMBL" id="KAG1792403.1"/>
    </source>
</evidence>
<dbReference type="RefSeq" id="XP_041159016.1">
    <property type="nucleotide sequence ID" value="XM_041310934.1"/>
</dbReference>
<dbReference type="GeneID" id="64604698"/>
<name>A0A9P7DH17_9AGAM</name>
<feature type="compositionally biased region" description="Acidic residues" evidence="1">
    <location>
        <begin position="513"/>
        <end position="522"/>
    </location>
</feature>
<accession>A0A9P7DH17</accession>